<evidence type="ECO:0000313" key="2">
    <source>
        <dbReference type="Proteomes" id="UP001523543"/>
    </source>
</evidence>
<comment type="caution">
    <text evidence="1">The sequence shown here is derived from an EMBL/GenBank/DDBJ whole genome shotgun (WGS) entry which is preliminary data.</text>
</comment>
<organism evidence="1 2">
    <name type="scientific">Acetobacter cerevisiae</name>
    <dbReference type="NCBI Taxonomy" id="178900"/>
    <lineage>
        <taxon>Bacteria</taxon>
        <taxon>Pseudomonadati</taxon>
        <taxon>Pseudomonadota</taxon>
        <taxon>Alphaproteobacteria</taxon>
        <taxon>Acetobacterales</taxon>
        <taxon>Acetobacteraceae</taxon>
        <taxon>Acetobacter</taxon>
    </lineage>
</organism>
<protein>
    <submittedName>
        <fullName evidence="1">STY4851/ECs_5259 family protein</fullName>
    </submittedName>
</protein>
<proteinExistence type="predicted"/>
<reference evidence="1 2" key="1">
    <citation type="submission" date="2022-06" db="EMBL/GenBank/DDBJ databases">
        <title>Acetobacer genomes from food samples.</title>
        <authorList>
            <person name="Sombolestani A."/>
        </authorList>
    </citation>
    <scope>NUCLEOTIDE SEQUENCE [LARGE SCALE GENOMIC DNA]</scope>
    <source>
        <strain evidence="1 2">R-83281</strain>
    </source>
</reference>
<dbReference type="NCBIfam" id="NF038336">
    <property type="entry name" value="YjiT_fam"/>
    <property type="match status" value="1"/>
</dbReference>
<dbReference type="Proteomes" id="UP001523543">
    <property type="component" value="Unassembled WGS sequence"/>
</dbReference>
<sequence length="1163" mass="129017">MCGDQIAGSGISKEKNASALPNSCLLFLRHICRQNGLDKPDGRFLFKYHVTGNEISALQERLFNVRDRIVEGRADERVSAVFVLWATTYIREKLNAKLTYQFLNDGLGFDIEGNGRQLIKDGLSWWHRPIGRNDNGDRNYFLFSLMAEGGLPTVRLTQGASFAEALTKLVEDLEARPGASTDIRNQCAKKRLSIFPNVYVTNKEYIEVMRQLADELCDLRAALPHEISPQDILQWLDRNRPGWTEKLPLPLNPKDPTVLIRRALTIPSQKKQKISFIVRRELKWTPNAQSWEAFCLVGPHGILAGDVLPAMAQGKILHLEIQASGWPAAIQLRAQPLDSSHGSAGWNVARRDKRRSQLLALDTAATVSAWADGKAVGTGEILSALPDGVSVWAPQLGKNPETEEPIEQLERLEYIGERGQTPRSRIWLLAPVGALPVASDGVSLLAGPECLDEGGRNDAHLWCFAGDGFVDIGTRRMRVRTHAAECISETQRLFPAGLRLAGWVCLATGAPIWLGRPHIWHQQGNEIAIPLPWGKGEGKEIQAKSSRGRKNFNLIVTAQAQQEAIARITLHCLPAELSIKADEVSPGVVECEVAGLKTRSDQQWSVMFDGGENHVSLPFENGIARGKIVSSGEVPAAMRLVIAELHSGQSIELTRPWPSKHPFLVDDTKRLTQERQIFITQLSEFRAIGPDNAELLLLVRGQSQSGTIPLCSPAPLSTQAAFLRQLLAQDTRAADGSLAFSLLAKGVTSPILHVKRYARQCREWSGLGIMDPMLLPDHETAEIIAVEVSGKLKTTTYSTEVVPNGESAFTLGSHFSCNGQWMIYVTIDGKPYRPFFWLGSATLASPAPRTRQARIEGYVKQWEERLEAGALRDWYGRWRVIREAAEAGDAGALDEAQAIAHVPAAALCLLLVVEEEQINDVIALNEAIPLFWPCVPVKEFSRALVQAYRMRLEREREQDTLDPESQVNVRRPEEETVRVIGNRLCKIGERMPALRMHWVRGLYENGMLLDFMDFLNSGPLKPQPADPTTQFRDEIKATDCGSHEMRSRSALWNLAQDCARSVAQANRGDNNIRKIPRVSIPPRVPRANWQKLFPDGAIPGAEFGADDLIQAPYIAARLALGEGSQLSWEDRLSAQAALLFLSDFDSSYFEEALPWVIATLGPQ</sequence>
<dbReference type="RefSeq" id="WP_253550702.1">
    <property type="nucleotide sequence ID" value="NZ_JAMYZR010000026.1"/>
</dbReference>
<dbReference type="InterPro" id="IPR047879">
    <property type="entry name" value="YjiT"/>
</dbReference>
<evidence type="ECO:0000313" key="1">
    <source>
        <dbReference type="EMBL" id="MCP1246712.1"/>
    </source>
</evidence>
<name>A0ABT1ETJ4_9PROT</name>
<dbReference type="EMBL" id="JAMYZR010000026">
    <property type="protein sequence ID" value="MCP1246712.1"/>
    <property type="molecule type" value="Genomic_DNA"/>
</dbReference>
<gene>
    <name evidence="1" type="ORF">NKW54_12270</name>
</gene>
<keyword evidence="2" id="KW-1185">Reference proteome</keyword>
<accession>A0ABT1ETJ4</accession>